<evidence type="ECO:0000256" key="5">
    <source>
        <dbReference type="ARBA" id="ARBA00040228"/>
    </source>
</evidence>
<evidence type="ECO:0000259" key="8">
    <source>
        <dbReference type="Pfam" id="PF06429"/>
    </source>
</evidence>
<dbReference type="InterPro" id="IPR001444">
    <property type="entry name" value="Flag_bb_rod_N"/>
</dbReference>
<keyword evidence="3 6" id="KW-0975">Bacterial flagellum</keyword>
<dbReference type="NCBIfam" id="NF009280">
    <property type="entry name" value="PRK12640.1"/>
    <property type="match status" value="1"/>
</dbReference>
<organism evidence="10 11">
    <name type="scientific">Oceanospirillum linum</name>
    <dbReference type="NCBI Taxonomy" id="966"/>
    <lineage>
        <taxon>Bacteria</taxon>
        <taxon>Pseudomonadati</taxon>
        <taxon>Pseudomonadota</taxon>
        <taxon>Gammaproteobacteria</taxon>
        <taxon>Oceanospirillales</taxon>
        <taxon>Oceanospirillaceae</taxon>
        <taxon>Oceanospirillum</taxon>
    </lineage>
</organism>
<keyword evidence="10" id="KW-0282">Flagellum</keyword>
<dbReference type="InterPro" id="IPR020013">
    <property type="entry name" value="Flagellar_FlgE/F/G"/>
</dbReference>
<sequence>MDKALYIAMTGAKHNMMAQTARANNLANANTTGFKADFEQSRAMPVFGEHFPTRVYALTERPATDMQSGAFIQTDRALDIAIQGDGWIAVQSNTGDEAYTRSGEMVVDPNGILRTGKGLPVMGEGGPVVIPPASHVEIGVDGVISVQAQGAEANELVQVDRIKLVNPDKQQMEKGLDGLMRLRSGEPAETDAFVTVESGFLESSNVNAAQELISILSLTRQYEMQTKMMKTVDENSAAAASVMRMS</sequence>
<dbReference type="Pfam" id="PF22692">
    <property type="entry name" value="LlgE_F_G_D1"/>
    <property type="match status" value="1"/>
</dbReference>
<feature type="domain" description="Flagellar hook protein FlgE/F/G-like D1" evidence="9">
    <location>
        <begin position="81"/>
        <end position="146"/>
    </location>
</feature>
<dbReference type="AlphaFoldDB" id="A0A1T1HFL1"/>
<dbReference type="InterPro" id="IPR053967">
    <property type="entry name" value="LlgE_F_G-like_D1"/>
</dbReference>
<comment type="similarity">
    <text evidence="2 6">Belongs to the flagella basal body rod proteins family.</text>
</comment>
<evidence type="ECO:0000256" key="4">
    <source>
        <dbReference type="ARBA" id="ARBA00038560"/>
    </source>
</evidence>
<accession>A0A1T1HFL1</accession>
<evidence type="ECO:0000256" key="2">
    <source>
        <dbReference type="ARBA" id="ARBA00009677"/>
    </source>
</evidence>
<evidence type="ECO:0000313" key="11">
    <source>
        <dbReference type="Proteomes" id="UP000190064"/>
    </source>
</evidence>
<protein>
    <recommendedName>
        <fullName evidence="5 6">Flagellar basal-body rod protein FlgF</fullName>
    </recommendedName>
</protein>
<dbReference type="GO" id="GO:0071978">
    <property type="term" value="P:bacterial-type flagellum-dependent swarming motility"/>
    <property type="evidence" value="ECO:0007669"/>
    <property type="project" value="TreeGrafter"/>
</dbReference>
<keyword evidence="11" id="KW-1185">Reference proteome</keyword>
<name>A0A1T1HFL1_OCELI</name>
<dbReference type="Proteomes" id="UP000190064">
    <property type="component" value="Unassembled WGS sequence"/>
</dbReference>
<evidence type="ECO:0000256" key="1">
    <source>
        <dbReference type="ARBA" id="ARBA00004117"/>
    </source>
</evidence>
<dbReference type="InterPro" id="IPR010930">
    <property type="entry name" value="Flg_bb/hook_C_dom"/>
</dbReference>
<evidence type="ECO:0000313" key="10">
    <source>
        <dbReference type="EMBL" id="OOV88605.1"/>
    </source>
</evidence>
<keyword evidence="10" id="KW-0966">Cell projection</keyword>
<evidence type="ECO:0000256" key="3">
    <source>
        <dbReference type="ARBA" id="ARBA00023143"/>
    </source>
</evidence>
<evidence type="ECO:0000259" key="9">
    <source>
        <dbReference type="Pfam" id="PF22692"/>
    </source>
</evidence>
<comment type="subunit">
    <text evidence="4 6">The basal body constitutes a major portion of the flagellar organelle and consists of five rings (E,L,P,S, and M) mounted on a central rod. The rod consists of about 26 subunits of FlgG in the distal portion, and FlgB, FlgC and FlgF are thought to build up the proximal portion of the rod with about 6 subunits each.</text>
</comment>
<dbReference type="InterPro" id="IPR037925">
    <property type="entry name" value="FlgE/F/G-like"/>
</dbReference>
<proteinExistence type="inferred from homology"/>
<dbReference type="PANTHER" id="PTHR30435">
    <property type="entry name" value="FLAGELLAR PROTEIN"/>
    <property type="match status" value="1"/>
</dbReference>
<dbReference type="EMBL" id="MTSD02000001">
    <property type="protein sequence ID" value="OOV88605.1"/>
    <property type="molecule type" value="Genomic_DNA"/>
</dbReference>
<dbReference type="STRING" id="966.BTA35_0203685"/>
<reference evidence="10" key="1">
    <citation type="submission" date="2017-02" db="EMBL/GenBank/DDBJ databases">
        <title>Draft Genome Sequence of the Salt Water Bacterium Oceanospirillum linum ATCC 11336.</title>
        <authorList>
            <person name="Trachtenberg A.M."/>
            <person name="Carney J.G."/>
            <person name="Linnane J.D."/>
            <person name="Rheaume B.A."/>
            <person name="Pitts N.L."/>
            <person name="Mykles D.L."/>
            <person name="Maclea K.S."/>
        </authorList>
    </citation>
    <scope>NUCLEOTIDE SEQUENCE [LARGE SCALE GENOMIC DNA]</scope>
    <source>
        <strain evidence="10">ATCC 11336</strain>
    </source>
</reference>
<dbReference type="NCBIfam" id="TIGR03506">
    <property type="entry name" value="FlgEFG_subfam"/>
    <property type="match status" value="1"/>
</dbReference>
<gene>
    <name evidence="10" type="primary">flgF</name>
    <name evidence="10" type="ORF">BTA35_0203685</name>
</gene>
<dbReference type="Pfam" id="PF00460">
    <property type="entry name" value="Flg_bb_rod"/>
    <property type="match status" value="1"/>
</dbReference>
<evidence type="ECO:0000259" key="7">
    <source>
        <dbReference type="Pfam" id="PF00460"/>
    </source>
</evidence>
<comment type="subcellular location">
    <subcellularLocation>
        <location evidence="1 6">Bacterial flagellum basal body</location>
    </subcellularLocation>
</comment>
<dbReference type="Pfam" id="PF06429">
    <property type="entry name" value="Flg_bbr_C"/>
    <property type="match status" value="1"/>
</dbReference>
<keyword evidence="10" id="KW-0969">Cilium</keyword>
<feature type="domain" description="Flagellar basal-body/hook protein C-terminal" evidence="8">
    <location>
        <begin position="198"/>
        <end position="241"/>
    </location>
</feature>
<dbReference type="SUPFAM" id="SSF117143">
    <property type="entry name" value="Flagellar hook protein flgE"/>
    <property type="match status" value="1"/>
</dbReference>
<dbReference type="GO" id="GO:0030694">
    <property type="term" value="C:bacterial-type flagellum basal body, rod"/>
    <property type="evidence" value="ECO:0007669"/>
    <property type="project" value="UniProtKB-UniRule"/>
</dbReference>
<comment type="caution">
    <text evidence="10">The sequence shown here is derived from an EMBL/GenBank/DDBJ whole genome shotgun (WGS) entry which is preliminary data.</text>
</comment>
<evidence type="ECO:0000256" key="6">
    <source>
        <dbReference type="RuleBase" id="RU362116"/>
    </source>
</evidence>
<feature type="domain" description="Flagellar basal body rod protein N-terminal" evidence="7">
    <location>
        <begin position="5"/>
        <end position="35"/>
    </location>
</feature>
<dbReference type="RefSeq" id="WP_077243041.1">
    <property type="nucleotide sequence ID" value="NZ_FXTS01000004.1"/>
</dbReference>
<dbReference type="PANTHER" id="PTHR30435:SF18">
    <property type="entry name" value="FLAGELLAR BASAL-BODY ROD PROTEIN FLGF"/>
    <property type="match status" value="1"/>
</dbReference>